<evidence type="ECO:0000256" key="1">
    <source>
        <dbReference type="SAM" id="MobiDB-lite"/>
    </source>
</evidence>
<name>A0A8S9J1A7_BRACR</name>
<accession>A0A8S9J1A7</accession>
<proteinExistence type="predicted"/>
<dbReference type="EMBL" id="QGKY02001015">
    <property type="protein sequence ID" value="KAF2575738.1"/>
    <property type="molecule type" value="Genomic_DNA"/>
</dbReference>
<feature type="compositionally biased region" description="Basic residues" evidence="1">
    <location>
        <begin position="11"/>
        <end position="25"/>
    </location>
</feature>
<sequence length="325" mass="37891">MEDDKAPMGRTLRKRKEKVAKHRKRGANEKEMESFRKRVFRIPLEKPFGEAYFTQRLWMFFRETKETEEDVRRMFSEAREKMKNRTTLKKKSDHGKFAIPYHLNLKVEPSKELFTFVDCSQRSSRGIDRDLESLLGNSRSNMQNANQRVCLALIDPHVHYNPIPVMKPQTSSRRIDDQGLIATCHFGAKYETKYSASIETHTATSIDSANQKLIDTHLEESINSSADDWENDYYNPTMAVHTAKTTGDTLHTEEYDEDYMEERAIEYHDLRSEEDVLLHHSYKNALSIDRGYKSSIDTHHHQTNRRRASTDAAYHTSIDTGVDHA</sequence>
<reference evidence="2" key="1">
    <citation type="submission" date="2019-12" db="EMBL/GenBank/DDBJ databases">
        <title>Genome sequencing and annotation of Brassica cretica.</title>
        <authorList>
            <person name="Studholme D.J."/>
            <person name="Sarris P.F."/>
        </authorList>
    </citation>
    <scope>NUCLEOTIDE SEQUENCE</scope>
    <source>
        <strain evidence="2">PFS-102/07</strain>
        <tissue evidence="2">Leaf</tissue>
    </source>
</reference>
<comment type="caution">
    <text evidence="2">The sequence shown here is derived from an EMBL/GenBank/DDBJ whole genome shotgun (WGS) entry which is preliminary data.</text>
</comment>
<evidence type="ECO:0000313" key="2">
    <source>
        <dbReference type="EMBL" id="KAF2575738.1"/>
    </source>
</evidence>
<organism evidence="2">
    <name type="scientific">Brassica cretica</name>
    <name type="common">Mustard</name>
    <dbReference type="NCBI Taxonomy" id="69181"/>
    <lineage>
        <taxon>Eukaryota</taxon>
        <taxon>Viridiplantae</taxon>
        <taxon>Streptophyta</taxon>
        <taxon>Embryophyta</taxon>
        <taxon>Tracheophyta</taxon>
        <taxon>Spermatophyta</taxon>
        <taxon>Magnoliopsida</taxon>
        <taxon>eudicotyledons</taxon>
        <taxon>Gunneridae</taxon>
        <taxon>Pentapetalae</taxon>
        <taxon>rosids</taxon>
        <taxon>malvids</taxon>
        <taxon>Brassicales</taxon>
        <taxon>Brassicaceae</taxon>
        <taxon>Brassiceae</taxon>
        <taxon>Brassica</taxon>
    </lineage>
</organism>
<feature type="region of interest" description="Disordered" evidence="1">
    <location>
        <begin position="300"/>
        <end position="325"/>
    </location>
</feature>
<dbReference type="AlphaFoldDB" id="A0A8S9J1A7"/>
<protein>
    <submittedName>
        <fullName evidence="2">Uncharacterized protein</fullName>
    </submittedName>
</protein>
<gene>
    <name evidence="2" type="ORF">F2Q70_00004182</name>
</gene>
<feature type="region of interest" description="Disordered" evidence="1">
    <location>
        <begin position="1"/>
        <end position="30"/>
    </location>
</feature>